<name>A0A8T1KYT4_9STRA</name>
<dbReference type="AlphaFoldDB" id="A0A8T1KYT4"/>
<accession>A0A8T1KYT4</accession>
<dbReference type="Proteomes" id="UP000736787">
    <property type="component" value="Unassembled WGS sequence"/>
</dbReference>
<sequence>MRSVARQYVYVCNRWHASAVFSATVASSSSTRSYSCNVVIGNLSSVLRRPPHIEAPADAAAVNLFATVAQEHVSTLHMCLQRLNPGRYRRRVVSGLQSCQTRRGTENPRT</sequence>
<evidence type="ECO:0000313" key="1">
    <source>
        <dbReference type="EMBL" id="KAG2922070.1"/>
    </source>
</evidence>
<organism evidence="1 2">
    <name type="scientific">Phytophthora cactorum</name>
    <dbReference type="NCBI Taxonomy" id="29920"/>
    <lineage>
        <taxon>Eukaryota</taxon>
        <taxon>Sar</taxon>
        <taxon>Stramenopiles</taxon>
        <taxon>Oomycota</taxon>
        <taxon>Peronosporomycetes</taxon>
        <taxon>Peronosporales</taxon>
        <taxon>Peronosporaceae</taxon>
        <taxon>Phytophthora</taxon>
    </lineage>
</organism>
<dbReference type="EMBL" id="RCMK01000557">
    <property type="protein sequence ID" value="KAG2922070.1"/>
    <property type="molecule type" value="Genomic_DNA"/>
</dbReference>
<evidence type="ECO:0000313" key="2">
    <source>
        <dbReference type="Proteomes" id="UP000736787"/>
    </source>
</evidence>
<gene>
    <name evidence="1" type="ORF">PC117_g16058</name>
</gene>
<protein>
    <submittedName>
        <fullName evidence="1">Uncharacterized protein</fullName>
    </submittedName>
</protein>
<reference evidence="1" key="1">
    <citation type="submission" date="2018-10" db="EMBL/GenBank/DDBJ databases">
        <title>Effector identification in a new, highly contiguous assembly of the strawberry crown rot pathogen Phytophthora cactorum.</title>
        <authorList>
            <person name="Armitage A.D."/>
            <person name="Nellist C.F."/>
            <person name="Bates H."/>
            <person name="Vickerstaff R.J."/>
            <person name="Harrison R.J."/>
        </authorList>
    </citation>
    <scope>NUCLEOTIDE SEQUENCE</scope>
    <source>
        <strain evidence="1">4040</strain>
    </source>
</reference>
<proteinExistence type="predicted"/>
<comment type="caution">
    <text evidence="1">The sequence shown here is derived from an EMBL/GenBank/DDBJ whole genome shotgun (WGS) entry which is preliminary data.</text>
</comment>